<gene>
    <name evidence="6" type="ORF">MNBD_NITROSPINAE02-1402</name>
</gene>
<dbReference type="InterPro" id="IPR001173">
    <property type="entry name" value="Glyco_trans_2-like"/>
</dbReference>
<organism evidence="6">
    <name type="scientific">hydrothermal vent metagenome</name>
    <dbReference type="NCBI Taxonomy" id="652676"/>
    <lineage>
        <taxon>unclassified sequences</taxon>
        <taxon>metagenomes</taxon>
        <taxon>ecological metagenomes</taxon>
    </lineage>
</organism>
<dbReference type="EMBL" id="UOGE01000074">
    <property type="protein sequence ID" value="VAX22350.1"/>
    <property type="molecule type" value="Genomic_DNA"/>
</dbReference>
<evidence type="ECO:0000256" key="4">
    <source>
        <dbReference type="SAM" id="MobiDB-lite"/>
    </source>
</evidence>
<keyword evidence="2" id="KW-0328">Glycosyltransferase</keyword>
<dbReference type="SUPFAM" id="SSF53448">
    <property type="entry name" value="Nucleotide-diphospho-sugar transferases"/>
    <property type="match status" value="1"/>
</dbReference>
<dbReference type="AlphaFoldDB" id="A0A3B1CI59"/>
<accession>A0A3B1CI59</accession>
<dbReference type="Gene3D" id="3.90.550.10">
    <property type="entry name" value="Spore Coat Polysaccharide Biosynthesis Protein SpsA, Chain A"/>
    <property type="match status" value="1"/>
</dbReference>
<dbReference type="PANTHER" id="PTHR43179">
    <property type="entry name" value="RHAMNOSYLTRANSFERASE WBBL"/>
    <property type="match status" value="1"/>
</dbReference>
<feature type="region of interest" description="Disordered" evidence="4">
    <location>
        <begin position="286"/>
        <end position="307"/>
    </location>
</feature>
<evidence type="ECO:0000313" key="6">
    <source>
        <dbReference type="EMBL" id="VAX22350.1"/>
    </source>
</evidence>
<feature type="domain" description="Glycosyltransferase 2-like" evidence="5">
    <location>
        <begin position="8"/>
        <end position="181"/>
    </location>
</feature>
<protein>
    <recommendedName>
        <fullName evidence="5">Glycosyltransferase 2-like domain-containing protein</fullName>
    </recommendedName>
</protein>
<dbReference type="Pfam" id="PF00535">
    <property type="entry name" value="Glycos_transf_2"/>
    <property type="match status" value="1"/>
</dbReference>
<dbReference type="InterPro" id="IPR029044">
    <property type="entry name" value="Nucleotide-diphossugar_trans"/>
</dbReference>
<sequence>MKKLCLLILQYNSSDMTLKALESIKKYEGDRLNEYRIVIMDNASKNPRQEAITTLYPFVEYIQYEENLGFAKAHNRVWDSIEEKWTLLMNNDCVLLNNAIHKTMTQAEESRADFGTCALYNEDMTPQINYAPLLSPFRRIMWEMTGFNKYVWPRLKSRRKKSTVGFISGTFLLIKTELFKEAGKFDESYFMYTEDLDLMFRLDKMGARGCLFTQGRLIHSGGQSASRRWGNDEIARMRVRQCIETMKRHFPKWQVWLWLRLNIVALSVLSRLPMFKEGMPGAMAKAYRERGAPPKNPNREPGGRTKT</sequence>
<evidence type="ECO:0000259" key="5">
    <source>
        <dbReference type="Pfam" id="PF00535"/>
    </source>
</evidence>
<proteinExistence type="inferred from homology"/>
<name>A0A3B1CI59_9ZZZZ</name>
<evidence type="ECO:0000256" key="1">
    <source>
        <dbReference type="ARBA" id="ARBA00006739"/>
    </source>
</evidence>
<evidence type="ECO:0000256" key="3">
    <source>
        <dbReference type="ARBA" id="ARBA00022679"/>
    </source>
</evidence>
<evidence type="ECO:0000256" key="2">
    <source>
        <dbReference type="ARBA" id="ARBA00022676"/>
    </source>
</evidence>
<dbReference type="GO" id="GO:0016757">
    <property type="term" value="F:glycosyltransferase activity"/>
    <property type="evidence" value="ECO:0007669"/>
    <property type="project" value="UniProtKB-KW"/>
</dbReference>
<dbReference type="PANTHER" id="PTHR43179:SF12">
    <property type="entry name" value="GALACTOFURANOSYLTRANSFERASE GLFT2"/>
    <property type="match status" value="1"/>
</dbReference>
<comment type="similarity">
    <text evidence="1">Belongs to the glycosyltransferase 2 family.</text>
</comment>
<reference evidence="6" key="1">
    <citation type="submission" date="2018-06" db="EMBL/GenBank/DDBJ databases">
        <authorList>
            <person name="Zhirakovskaya E."/>
        </authorList>
    </citation>
    <scope>NUCLEOTIDE SEQUENCE</scope>
</reference>
<keyword evidence="3" id="KW-0808">Transferase</keyword>